<evidence type="ECO:0000313" key="8">
    <source>
        <dbReference type="EMBL" id="CAG5132389.1"/>
    </source>
</evidence>
<evidence type="ECO:0000256" key="4">
    <source>
        <dbReference type="ARBA" id="ARBA00022807"/>
    </source>
</evidence>
<feature type="non-terminal residue" evidence="8">
    <location>
        <position position="527"/>
    </location>
</feature>
<comment type="caution">
    <text evidence="8">The sequence shown here is derived from an EMBL/GenBank/DDBJ whole genome shotgun (WGS) entry which is preliminary data.</text>
</comment>
<dbReference type="InterPro" id="IPR022683">
    <property type="entry name" value="Calpain_III"/>
</dbReference>
<evidence type="ECO:0000256" key="6">
    <source>
        <dbReference type="PROSITE-ProRule" id="PRU00239"/>
    </source>
</evidence>
<keyword evidence="3 6" id="KW-0378">Hydrolase</keyword>
<keyword evidence="2 6" id="KW-0645">Protease</keyword>
<dbReference type="GO" id="GO:0005737">
    <property type="term" value="C:cytoplasm"/>
    <property type="evidence" value="ECO:0007669"/>
    <property type="project" value="TreeGrafter"/>
</dbReference>
<protein>
    <recommendedName>
        <fullName evidence="7">Calpain catalytic domain-containing protein</fullName>
    </recommendedName>
</protein>
<proteinExistence type="inferred from homology"/>
<dbReference type="AlphaFoldDB" id="A0A8S3ZSD8"/>
<dbReference type="Gene3D" id="2.60.120.380">
    <property type="match status" value="1"/>
</dbReference>
<gene>
    <name evidence="8" type="ORF">CUNI_LOCUS17947</name>
</gene>
<evidence type="ECO:0000256" key="5">
    <source>
        <dbReference type="PIRSR" id="PIRSR622684-1"/>
    </source>
</evidence>
<dbReference type="PROSITE" id="PS50203">
    <property type="entry name" value="CALPAIN_CAT"/>
    <property type="match status" value="1"/>
</dbReference>
<dbReference type="Proteomes" id="UP000678393">
    <property type="component" value="Unassembled WGS sequence"/>
</dbReference>
<feature type="active site" evidence="5 6">
    <location>
        <position position="303"/>
    </location>
</feature>
<evidence type="ECO:0000313" key="9">
    <source>
        <dbReference type="Proteomes" id="UP000678393"/>
    </source>
</evidence>
<reference evidence="8" key="1">
    <citation type="submission" date="2021-04" db="EMBL/GenBank/DDBJ databases">
        <authorList>
            <consortium name="Molecular Ecology Group"/>
        </authorList>
    </citation>
    <scope>NUCLEOTIDE SEQUENCE</scope>
</reference>
<dbReference type="Gene3D" id="3.90.70.10">
    <property type="entry name" value="Cysteine proteinases"/>
    <property type="match status" value="1"/>
</dbReference>
<keyword evidence="4 6" id="KW-0788">Thiol protease</keyword>
<dbReference type="GO" id="GO:0006508">
    <property type="term" value="P:proteolysis"/>
    <property type="evidence" value="ECO:0007669"/>
    <property type="project" value="UniProtKB-KW"/>
</dbReference>
<dbReference type="InterPro" id="IPR036213">
    <property type="entry name" value="Calpain_III_sf"/>
</dbReference>
<dbReference type="FunFam" id="3.90.70.10:FF:000114">
    <property type="entry name" value="Calpain a"/>
    <property type="match status" value="1"/>
</dbReference>
<dbReference type="PRINTS" id="PR00704">
    <property type="entry name" value="CALPAIN"/>
</dbReference>
<comment type="similarity">
    <text evidence="1">Belongs to the peptidase C2 family.</text>
</comment>
<evidence type="ECO:0000256" key="1">
    <source>
        <dbReference type="ARBA" id="ARBA00007623"/>
    </source>
</evidence>
<feature type="active site" evidence="5 6">
    <location>
        <position position="120"/>
    </location>
</feature>
<dbReference type="GO" id="GO:0004198">
    <property type="term" value="F:calcium-dependent cysteine-type endopeptidase activity"/>
    <property type="evidence" value="ECO:0007669"/>
    <property type="project" value="InterPro"/>
</dbReference>
<keyword evidence="9" id="KW-1185">Reference proteome</keyword>
<name>A0A8S3ZSD8_9EUPU</name>
<evidence type="ECO:0000256" key="2">
    <source>
        <dbReference type="ARBA" id="ARBA00022670"/>
    </source>
</evidence>
<dbReference type="SMART" id="SM00720">
    <property type="entry name" value="calpain_III"/>
    <property type="match status" value="1"/>
</dbReference>
<dbReference type="Pfam" id="PF01067">
    <property type="entry name" value="Calpain_III"/>
    <property type="match status" value="1"/>
</dbReference>
<dbReference type="PANTHER" id="PTHR10183:SF379">
    <property type="entry name" value="CALPAIN-5"/>
    <property type="match status" value="1"/>
</dbReference>
<feature type="domain" description="Calpain catalytic" evidence="7">
    <location>
        <begin position="63"/>
        <end position="362"/>
    </location>
</feature>
<dbReference type="EMBL" id="CAJHNH020005334">
    <property type="protein sequence ID" value="CAG5132389.1"/>
    <property type="molecule type" value="Genomic_DNA"/>
</dbReference>
<evidence type="ECO:0000256" key="3">
    <source>
        <dbReference type="ARBA" id="ARBA00022801"/>
    </source>
</evidence>
<dbReference type="Pfam" id="PF00648">
    <property type="entry name" value="Peptidase_C2"/>
    <property type="match status" value="1"/>
</dbReference>
<dbReference type="SMART" id="SM00230">
    <property type="entry name" value="CysPc"/>
    <property type="match status" value="1"/>
</dbReference>
<dbReference type="CDD" id="cd00044">
    <property type="entry name" value="CysPc"/>
    <property type="match status" value="1"/>
</dbReference>
<dbReference type="SUPFAM" id="SSF54001">
    <property type="entry name" value="Cysteine proteinases"/>
    <property type="match status" value="1"/>
</dbReference>
<dbReference type="InterPro" id="IPR022682">
    <property type="entry name" value="Calpain_domain_III"/>
</dbReference>
<dbReference type="SUPFAM" id="SSF49758">
    <property type="entry name" value="Calpain large subunit, middle domain (domain III)"/>
    <property type="match status" value="1"/>
</dbReference>
<evidence type="ECO:0000259" key="7">
    <source>
        <dbReference type="PROSITE" id="PS50203"/>
    </source>
</evidence>
<dbReference type="InterPro" id="IPR022684">
    <property type="entry name" value="Calpain_cysteine_protease"/>
</dbReference>
<feature type="active site" evidence="5 6">
    <location>
        <position position="279"/>
    </location>
</feature>
<dbReference type="InterPro" id="IPR001300">
    <property type="entry name" value="Peptidase_C2_calpain_cat"/>
</dbReference>
<accession>A0A8S3ZSD8</accession>
<sequence length="527" mass="60473">MGCSASVSGSSKLWPSRKKCPPAVIEVSPAQPNHLPTPRNWTSLTQNIQHAYRKRKQLEGKKLFLDSEFPPRDASIGSKQFRHGHGKIVWARPHDLSLHPVLIADGTEKNELKQGELNNCWFITTLALIAEKPQLMSKIIPEEASFGSLDYNGAFRCRFWQFGKWVEVRIDDMLPTVDGKLLFSRSSNPNEFWVSLVEKAYAKLYKSYEALEYGFEADAYTDLTGGVAEWYIPSYLKENDFYFIRTAYQCGAIIGCFSGNRRRANKHGRNGINGPTSSHSYVVTAVEEIPYIDRAAKLIRVRNPWGNTQWDGEWCDGGDEWKRVPEVVKKELDVTAQDEGEFWMSYSDFRKEYSCMIICNVSPDFDHDGISDKAEYQVQLRGRWEKGFNSGGCIECNTFHFNPQYHIVIHTDANVQRRYSGRLPLVICLLQVYRRGIPKPKEEDDLYVIGFELFQLPGIPISPLSPDFFQSVDPLMPENEETYAKYRETSGRFFLRPGDYLLVPSTHEPDKTRDYLLRLFSVGKIDC</sequence>
<dbReference type="OrthoDB" id="424753at2759"/>
<dbReference type="InterPro" id="IPR038765">
    <property type="entry name" value="Papain-like_cys_pep_sf"/>
</dbReference>
<organism evidence="8 9">
    <name type="scientific">Candidula unifasciata</name>
    <dbReference type="NCBI Taxonomy" id="100452"/>
    <lineage>
        <taxon>Eukaryota</taxon>
        <taxon>Metazoa</taxon>
        <taxon>Spiralia</taxon>
        <taxon>Lophotrochozoa</taxon>
        <taxon>Mollusca</taxon>
        <taxon>Gastropoda</taxon>
        <taxon>Heterobranchia</taxon>
        <taxon>Euthyneura</taxon>
        <taxon>Panpulmonata</taxon>
        <taxon>Eupulmonata</taxon>
        <taxon>Stylommatophora</taxon>
        <taxon>Helicina</taxon>
        <taxon>Helicoidea</taxon>
        <taxon>Geomitridae</taxon>
        <taxon>Candidula</taxon>
    </lineage>
</organism>
<dbReference type="PANTHER" id="PTHR10183">
    <property type="entry name" value="CALPAIN"/>
    <property type="match status" value="1"/>
</dbReference>